<comment type="caution">
    <text evidence="2">The sequence shown here is derived from an EMBL/GenBank/DDBJ whole genome shotgun (WGS) entry which is preliminary data.</text>
</comment>
<accession>A0A8J8T900</accession>
<reference evidence="2" key="1">
    <citation type="submission" date="2019-06" db="EMBL/GenBank/DDBJ databases">
        <authorList>
            <person name="Zheng W."/>
        </authorList>
    </citation>
    <scope>NUCLEOTIDE SEQUENCE</scope>
    <source>
        <strain evidence="2">QDHG01</strain>
    </source>
</reference>
<sequence>MVTNDSSTWYCPNYLDKASLISQNPDRTYNLTVYPNFDDFTCFGQVDEQHFDDPEDLLTNFTLTFNCPNCTYGYQVGLTEYYVNQGGPYSNTFLTQVNSKFKQIYMQLVPIIIKSTGNLFDVNSEYTTELFMSQLTNSIYRNDDDEPAGVQIVFGTTMLEVELNPYTFWNALRDIGGMLSIMFFFAIFAGCRHTSQFNESLKKAFFRAHVQHQKALSNPNDNEDFANMSMESTKSVKELEMIPIARKKEIDRKYLEYFSFGKYLELHQRVEYLENELDKKTIVRKRNTIVPVVSGEYGGFMMRYDSEYNNSQLNKWPSRIDTQQNIPGKIDEEREEEEEDYQSCRKSKGKEEKVDDSQKQLLINRSDDVSYSFKE</sequence>
<feature type="region of interest" description="Disordered" evidence="1">
    <location>
        <begin position="322"/>
        <end position="361"/>
    </location>
</feature>
<dbReference type="EMBL" id="RRYP01001480">
    <property type="protein sequence ID" value="TNV85896.1"/>
    <property type="molecule type" value="Genomic_DNA"/>
</dbReference>
<keyword evidence="3" id="KW-1185">Reference proteome</keyword>
<evidence type="ECO:0000256" key="1">
    <source>
        <dbReference type="SAM" id="MobiDB-lite"/>
    </source>
</evidence>
<evidence type="ECO:0000313" key="3">
    <source>
        <dbReference type="Proteomes" id="UP000785679"/>
    </source>
</evidence>
<dbReference type="AlphaFoldDB" id="A0A8J8T900"/>
<dbReference type="OrthoDB" id="10620677at2759"/>
<protein>
    <submittedName>
        <fullName evidence="2">Uncharacterized protein</fullName>
    </submittedName>
</protein>
<gene>
    <name evidence="2" type="ORF">FGO68_gene4904</name>
</gene>
<proteinExistence type="predicted"/>
<feature type="compositionally biased region" description="Basic and acidic residues" evidence="1">
    <location>
        <begin position="349"/>
        <end position="358"/>
    </location>
</feature>
<name>A0A8J8T900_HALGN</name>
<organism evidence="2 3">
    <name type="scientific">Halteria grandinella</name>
    <dbReference type="NCBI Taxonomy" id="5974"/>
    <lineage>
        <taxon>Eukaryota</taxon>
        <taxon>Sar</taxon>
        <taxon>Alveolata</taxon>
        <taxon>Ciliophora</taxon>
        <taxon>Intramacronucleata</taxon>
        <taxon>Spirotrichea</taxon>
        <taxon>Stichotrichia</taxon>
        <taxon>Sporadotrichida</taxon>
        <taxon>Halteriidae</taxon>
        <taxon>Halteria</taxon>
    </lineage>
</organism>
<dbReference type="Proteomes" id="UP000785679">
    <property type="component" value="Unassembled WGS sequence"/>
</dbReference>
<evidence type="ECO:0000313" key="2">
    <source>
        <dbReference type="EMBL" id="TNV85896.1"/>
    </source>
</evidence>